<feature type="transmembrane region" description="Helical" evidence="10">
    <location>
        <begin position="353"/>
        <end position="373"/>
    </location>
</feature>
<proteinExistence type="predicted"/>
<evidence type="ECO:0000256" key="10">
    <source>
        <dbReference type="SAM" id="Phobius"/>
    </source>
</evidence>
<organism evidence="11 12">
    <name type="scientific">Szabonella alba</name>
    <dbReference type="NCBI Taxonomy" id="2804194"/>
    <lineage>
        <taxon>Bacteria</taxon>
        <taxon>Pseudomonadati</taxon>
        <taxon>Pseudomonadota</taxon>
        <taxon>Alphaproteobacteria</taxon>
        <taxon>Rhodobacterales</taxon>
        <taxon>Paracoccaceae</taxon>
        <taxon>Szabonella</taxon>
    </lineage>
</organism>
<evidence type="ECO:0000256" key="9">
    <source>
        <dbReference type="ARBA" id="ARBA00023136"/>
    </source>
</evidence>
<evidence type="ECO:0000256" key="2">
    <source>
        <dbReference type="ARBA" id="ARBA00022448"/>
    </source>
</evidence>
<feature type="transmembrane region" description="Helical" evidence="10">
    <location>
        <begin position="80"/>
        <end position="109"/>
    </location>
</feature>
<keyword evidence="8" id="KW-0406">Ion transport</keyword>
<keyword evidence="6" id="KW-0630">Potassium</keyword>
<reference evidence="11" key="1">
    <citation type="submission" date="2021-01" db="EMBL/GenBank/DDBJ databases">
        <title>Tabrizicola alba sp. nov. a motile alkaliphilic bacterium isolated from a soda lake.</title>
        <authorList>
            <person name="Szuroczki S."/>
            <person name="Abbaszade G."/>
            <person name="Schumann P."/>
            <person name="Toth E."/>
        </authorList>
    </citation>
    <scope>NUCLEOTIDE SEQUENCE</scope>
    <source>
        <strain evidence="11">DMG-N-6</strain>
    </source>
</reference>
<dbReference type="PANTHER" id="PTHR32024:SF1">
    <property type="entry name" value="KTR SYSTEM POTASSIUM UPTAKE PROTEIN B"/>
    <property type="match status" value="1"/>
</dbReference>
<keyword evidence="2" id="KW-0813">Transport</keyword>
<evidence type="ECO:0000256" key="1">
    <source>
        <dbReference type="ARBA" id="ARBA00004651"/>
    </source>
</evidence>
<keyword evidence="12" id="KW-1185">Reference proteome</keyword>
<keyword evidence="7 10" id="KW-1133">Transmembrane helix</keyword>
<evidence type="ECO:0000256" key="3">
    <source>
        <dbReference type="ARBA" id="ARBA00022475"/>
    </source>
</evidence>
<dbReference type="EMBL" id="JAESVN010000002">
    <property type="protein sequence ID" value="MBL4916942.1"/>
    <property type="molecule type" value="Genomic_DNA"/>
</dbReference>
<comment type="subcellular location">
    <subcellularLocation>
        <location evidence="1">Cell membrane</location>
        <topology evidence="1">Multi-pass membrane protein</topology>
    </subcellularLocation>
</comment>
<dbReference type="InterPro" id="IPR003445">
    <property type="entry name" value="Cat_transpt"/>
</dbReference>
<dbReference type="GO" id="GO:0005886">
    <property type="term" value="C:plasma membrane"/>
    <property type="evidence" value="ECO:0007669"/>
    <property type="project" value="UniProtKB-SubCell"/>
</dbReference>
<dbReference type="InterPro" id="IPR004772">
    <property type="entry name" value="TrkH"/>
</dbReference>
<evidence type="ECO:0000256" key="4">
    <source>
        <dbReference type="ARBA" id="ARBA00022538"/>
    </source>
</evidence>
<keyword evidence="9 10" id="KW-0472">Membrane</keyword>
<evidence type="ECO:0000313" key="12">
    <source>
        <dbReference type="Proteomes" id="UP000648908"/>
    </source>
</evidence>
<evidence type="ECO:0000256" key="8">
    <source>
        <dbReference type="ARBA" id="ARBA00023065"/>
    </source>
</evidence>
<feature type="transmembrane region" description="Helical" evidence="10">
    <location>
        <begin position="194"/>
        <end position="213"/>
    </location>
</feature>
<evidence type="ECO:0000256" key="7">
    <source>
        <dbReference type="ARBA" id="ARBA00022989"/>
    </source>
</evidence>
<feature type="transmembrane region" description="Helical" evidence="10">
    <location>
        <begin position="409"/>
        <end position="430"/>
    </location>
</feature>
<dbReference type="AlphaFoldDB" id="A0A8K0V7K5"/>
<gene>
    <name evidence="11" type="ORF">JL811_06865</name>
</gene>
<evidence type="ECO:0000256" key="6">
    <source>
        <dbReference type="ARBA" id="ARBA00022958"/>
    </source>
</evidence>
<dbReference type="GO" id="GO:0015379">
    <property type="term" value="F:potassium:chloride symporter activity"/>
    <property type="evidence" value="ECO:0007669"/>
    <property type="project" value="InterPro"/>
</dbReference>
<evidence type="ECO:0000313" key="11">
    <source>
        <dbReference type="EMBL" id="MBL4916942.1"/>
    </source>
</evidence>
<sequence length="447" mass="48174">MKPLLMHMSRAASGLPPPMILSALYAVLIVLGAMALKLPLSHTVPITWSDAIFTSTSAVTVTGLVIMDTGADLTLFGQMIVAFLIQMGGLGLMTFAVLILGALGLPVGITGKLYLREDLNQSSVDQLSRLVVTILKVVVCCEVAGAMLLSLTFIPHYGFWQGIWESIFHSISAFNNAGFSTFPNGLVPYATDPVVNTVIPALFIIGGIGYVVLHDIFTQKSWRAWSLHTKIMLLGTGFLIPWSVAMFAFLEWNNPGTLGQFDSITARLAVSWFQGVTTRTAGFNTTDIGAMHDSTSMMFISLMLIGGGPTSTAGGIKVTTFVVMIIATVAFFRRQQQLHAFGRSIALDQVLKVMALTAISMILVFVGVFLLTASHDGHFLDISFEVASAFGTVGLSRGYTGELSEFGRAVIILIMFLGRVGPLTLGFFLATRVAPRVRYPEGRIYLG</sequence>
<dbReference type="RefSeq" id="WP_202687741.1">
    <property type="nucleotide sequence ID" value="NZ_JAESVN010000002.1"/>
</dbReference>
<accession>A0A8K0V7K5</accession>
<dbReference type="PANTHER" id="PTHR32024">
    <property type="entry name" value="TRK SYSTEM POTASSIUM UPTAKE PROTEIN TRKG-RELATED"/>
    <property type="match status" value="1"/>
</dbReference>
<dbReference type="Proteomes" id="UP000648908">
    <property type="component" value="Unassembled WGS sequence"/>
</dbReference>
<feature type="transmembrane region" description="Helical" evidence="10">
    <location>
        <begin position="312"/>
        <end position="332"/>
    </location>
</feature>
<dbReference type="NCBIfam" id="TIGR00933">
    <property type="entry name" value="2a38"/>
    <property type="match status" value="1"/>
</dbReference>
<comment type="caution">
    <text evidence="11">The sequence shown here is derived from an EMBL/GenBank/DDBJ whole genome shotgun (WGS) entry which is preliminary data.</text>
</comment>
<keyword evidence="4" id="KW-0633">Potassium transport</keyword>
<feature type="transmembrane region" description="Helical" evidence="10">
    <location>
        <begin position="233"/>
        <end position="250"/>
    </location>
</feature>
<keyword evidence="3" id="KW-1003">Cell membrane</keyword>
<dbReference type="Pfam" id="PF02386">
    <property type="entry name" value="TrkH"/>
    <property type="match status" value="1"/>
</dbReference>
<evidence type="ECO:0000256" key="5">
    <source>
        <dbReference type="ARBA" id="ARBA00022692"/>
    </source>
</evidence>
<name>A0A8K0V7K5_9RHOB</name>
<protein>
    <submittedName>
        <fullName evidence="11">Ktr system potassium transporter B</fullName>
    </submittedName>
</protein>
<keyword evidence="5 10" id="KW-0812">Transmembrane</keyword>
<feature type="transmembrane region" description="Helical" evidence="10">
    <location>
        <begin position="130"/>
        <end position="154"/>
    </location>
</feature>